<evidence type="ECO:0000259" key="2">
    <source>
        <dbReference type="Pfam" id="PF20237"/>
    </source>
</evidence>
<keyword evidence="4" id="KW-1185">Reference proteome</keyword>
<feature type="domain" description="DUF6594" evidence="2">
    <location>
        <begin position="22"/>
        <end position="304"/>
    </location>
</feature>
<dbReference type="Proteomes" id="UP000182658">
    <property type="component" value="Unassembled WGS sequence"/>
</dbReference>
<keyword evidence="1" id="KW-0472">Membrane</keyword>
<dbReference type="Pfam" id="PF20237">
    <property type="entry name" value="DUF6594"/>
    <property type="match status" value="1"/>
</dbReference>
<dbReference type="InParanoid" id="A0A1J7J3V7"/>
<proteinExistence type="predicted"/>
<feature type="transmembrane region" description="Helical" evidence="1">
    <location>
        <begin position="233"/>
        <end position="257"/>
    </location>
</feature>
<name>A0A1J7J3V7_9PEZI</name>
<keyword evidence="1" id="KW-1133">Transmembrane helix</keyword>
<evidence type="ECO:0000256" key="1">
    <source>
        <dbReference type="SAM" id="Phobius"/>
    </source>
</evidence>
<dbReference type="STRING" id="1408157.A0A1J7J3V7"/>
<evidence type="ECO:0000313" key="4">
    <source>
        <dbReference type="Proteomes" id="UP000182658"/>
    </source>
</evidence>
<feature type="transmembrane region" description="Helical" evidence="1">
    <location>
        <begin position="269"/>
        <end position="286"/>
    </location>
</feature>
<reference evidence="3 4" key="1">
    <citation type="submission" date="2016-10" db="EMBL/GenBank/DDBJ databases">
        <title>Draft genome sequence of Coniochaeta ligniaria NRRL30616, a lignocellulolytic fungus for bioabatement of inhibitors in plant biomass hydrolysates.</title>
        <authorList>
            <consortium name="DOE Joint Genome Institute"/>
            <person name="Jimenez D.J."/>
            <person name="Hector R.E."/>
            <person name="Riley R."/>
            <person name="Sun H."/>
            <person name="Grigoriev I.V."/>
            <person name="Van Elsas J.D."/>
            <person name="Nichols N.N."/>
        </authorList>
    </citation>
    <scope>NUCLEOTIDE SEQUENCE [LARGE SCALE GENOMIC DNA]</scope>
    <source>
        <strain evidence="3 4">NRRL 30616</strain>
    </source>
</reference>
<sequence>MTSPEPEPEPIEMQTQGLGHGYDRLAEWMSLHPELAIFRRFGSRFTELILYYQAEITQLEHRLQELRAGDKRSADVDRQLQGLAWTKLARSRTSSTGQEAPEHEQYRIAMRLREIMPQYYQALCLQKKTLSLRRPHPKVLKDLRDWMTRPSLGNITILSPDCRTWDKCPEMEKDLLTFEDSMMDGFTSFLTYTIIDIYHSLLGRHIHKKRAKGNNTLPLNSSDLDVITYSHRYIAFFTRTFTVLIACMLPIAAIMLLNSVDEMSKRLNIIACLTGLFSVCMNIFTTATLPEIFAATAAFAAVLVVFLSANGGSPSNG</sequence>
<dbReference type="AlphaFoldDB" id="A0A1J7J3V7"/>
<accession>A0A1J7J3V7</accession>
<dbReference type="PANTHER" id="PTHR34502:SF5">
    <property type="entry name" value="DUF6594 DOMAIN-CONTAINING PROTEIN"/>
    <property type="match status" value="1"/>
</dbReference>
<dbReference type="PANTHER" id="PTHR34502">
    <property type="entry name" value="DUF6594 DOMAIN-CONTAINING PROTEIN-RELATED"/>
    <property type="match status" value="1"/>
</dbReference>
<feature type="transmembrane region" description="Helical" evidence="1">
    <location>
        <begin position="292"/>
        <end position="309"/>
    </location>
</feature>
<dbReference type="InterPro" id="IPR046529">
    <property type="entry name" value="DUF6594"/>
</dbReference>
<evidence type="ECO:0000313" key="3">
    <source>
        <dbReference type="EMBL" id="OIW23860.1"/>
    </source>
</evidence>
<dbReference type="OrthoDB" id="5342093at2759"/>
<gene>
    <name evidence="3" type="ORF">CONLIGDRAFT_718817</name>
</gene>
<organism evidence="3 4">
    <name type="scientific">Coniochaeta ligniaria NRRL 30616</name>
    <dbReference type="NCBI Taxonomy" id="1408157"/>
    <lineage>
        <taxon>Eukaryota</taxon>
        <taxon>Fungi</taxon>
        <taxon>Dikarya</taxon>
        <taxon>Ascomycota</taxon>
        <taxon>Pezizomycotina</taxon>
        <taxon>Sordariomycetes</taxon>
        <taxon>Sordariomycetidae</taxon>
        <taxon>Coniochaetales</taxon>
        <taxon>Coniochaetaceae</taxon>
        <taxon>Coniochaeta</taxon>
    </lineage>
</organism>
<protein>
    <recommendedName>
        <fullName evidence="2">DUF6594 domain-containing protein</fullName>
    </recommendedName>
</protein>
<keyword evidence="1" id="KW-0812">Transmembrane</keyword>
<dbReference type="EMBL" id="KV875105">
    <property type="protein sequence ID" value="OIW23860.1"/>
    <property type="molecule type" value="Genomic_DNA"/>
</dbReference>